<gene>
    <name evidence="1" type="ORF">SAMN05216313_12524</name>
</gene>
<protein>
    <submittedName>
        <fullName evidence="1">Uncharacterized protein</fullName>
    </submittedName>
</protein>
<proteinExistence type="predicted"/>
<sequence>MKCLINTAVAPEDIGPYAQSWNTEKMPEAFIA</sequence>
<name>A0A1I0IZ81_9FIRM</name>
<dbReference type="EMBL" id="FOIM01000025">
    <property type="protein sequence ID" value="SEU02772.1"/>
    <property type="molecule type" value="Genomic_DNA"/>
</dbReference>
<evidence type="ECO:0000313" key="1">
    <source>
        <dbReference type="EMBL" id="SEU02772.1"/>
    </source>
</evidence>
<dbReference type="Proteomes" id="UP000198508">
    <property type="component" value="Unassembled WGS sequence"/>
</dbReference>
<dbReference type="AlphaFoldDB" id="A0A1I0IZ81"/>
<accession>A0A1I0IZ81</accession>
<evidence type="ECO:0000313" key="2">
    <source>
        <dbReference type="Proteomes" id="UP000198508"/>
    </source>
</evidence>
<keyword evidence="2" id="KW-1185">Reference proteome</keyword>
<reference evidence="2" key="1">
    <citation type="submission" date="2016-10" db="EMBL/GenBank/DDBJ databases">
        <authorList>
            <person name="Varghese N."/>
            <person name="Submissions S."/>
        </authorList>
    </citation>
    <scope>NUCLEOTIDE SEQUENCE [LARGE SCALE GENOMIC DNA]</scope>
    <source>
        <strain evidence="2">NLAE-zl-G277</strain>
    </source>
</reference>
<organism evidence="1 2">
    <name type="scientific">Enterocloster lavalensis</name>
    <dbReference type="NCBI Taxonomy" id="460384"/>
    <lineage>
        <taxon>Bacteria</taxon>
        <taxon>Bacillati</taxon>
        <taxon>Bacillota</taxon>
        <taxon>Clostridia</taxon>
        <taxon>Lachnospirales</taxon>
        <taxon>Lachnospiraceae</taxon>
        <taxon>Enterocloster</taxon>
    </lineage>
</organism>
<dbReference type="STRING" id="460384.SAMN05216313_12524"/>